<dbReference type="KEGG" id="vpe:Varpa_0937"/>
<reference evidence="3" key="1">
    <citation type="submission" date="2010-12" db="EMBL/GenBank/DDBJ databases">
        <title>Complete sequence of Variovorax paradoxus EPS.</title>
        <authorList>
            <consortium name="US DOE Joint Genome Institute"/>
            <person name="Lucas S."/>
            <person name="Copeland A."/>
            <person name="Lapidus A."/>
            <person name="Cheng J.-F."/>
            <person name="Goodwin L."/>
            <person name="Pitluck S."/>
            <person name="Teshima H."/>
            <person name="Detter J.C."/>
            <person name="Han C."/>
            <person name="Tapia R."/>
            <person name="Land M."/>
            <person name="Hauser L."/>
            <person name="Kyrpides N."/>
            <person name="Ivanova N."/>
            <person name="Ovchinnikova G."/>
            <person name="Orwin P."/>
            <person name="Han J.-I.G."/>
            <person name="Woyke T."/>
        </authorList>
    </citation>
    <scope>NUCLEOTIDE SEQUENCE [LARGE SCALE GENOMIC DNA]</scope>
    <source>
        <strain evidence="3">EPS</strain>
    </source>
</reference>
<dbReference type="AlphaFoldDB" id="E6VAP5"/>
<dbReference type="STRING" id="595537.Varpa_0937"/>
<evidence type="ECO:0000313" key="3">
    <source>
        <dbReference type="Proteomes" id="UP000008917"/>
    </source>
</evidence>
<feature type="compositionally biased region" description="Gly residues" evidence="1">
    <location>
        <begin position="27"/>
        <end position="45"/>
    </location>
</feature>
<dbReference type="PROSITE" id="PS51257">
    <property type="entry name" value="PROKAR_LIPOPROTEIN"/>
    <property type="match status" value="1"/>
</dbReference>
<dbReference type="Gene3D" id="2.60.40.10">
    <property type="entry name" value="Immunoglobulins"/>
    <property type="match status" value="1"/>
</dbReference>
<gene>
    <name evidence="2" type="ordered locus">Varpa_0937</name>
</gene>
<proteinExistence type="predicted"/>
<name>E6VAP5_VARPE</name>
<feature type="region of interest" description="Disordered" evidence="1">
    <location>
        <begin position="27"/>
        <end position="55"/>
    </location>
</feature>
<protein>
    <submittedName>
        <fullName evidence="2">Uncharacterized protein</fullName>
    </submittedName>
</protein>
<organism evidence="2 3">
    <name type="scientific">Variovorax paradoxus (strain EPS)</name>
    <dbReference type="NCBI Taxonomy" id="595537"/>
    <lineage>
        <taxon>Bacteria</taxon>
        <taxon>Pseudomonadati</taxon>
        <taxon>Pseudomonadota</taxon>
        <taxon>Betaproteobacteria</taxon>
        <taxon>Burkholderiales</taxon>
        <taxon>Comamonadaceae</taxon>
        <taxon>Variovorax</taxon>
    </lineage>
</organism>
<sequence length="689" mass="74083">MTRAMAMGMTAAITACGGGGGGGGGGIPFGGIPNGGVDPGDGGESGFTSDQRSAATRRAHDKYMELLAAQTSEPMQALSQWMLTQPEYDQAGARADSAWARFTDGRYFLYTDSWAPVDLSNDGPLEPELRAGDGLAKAGLVAGKKEIPNSELAVIMAADANGDFDQVKGMQQKVAKMLQDQGWRIHGDRSFTVDSLLALGTVEMGIFYLAAHGGMFGPSNQQEYSFITETRATAENEAKYRIDFKTGRLIYHRDRNREEEAAGKALPPCYAITASFVQKHLKFSDGALIVLLCCHSGSPEGEGFRNALGGGKAVTIVAWDGSGNDYGARSMEYMFDRLASANSRDPAKPNNRAFDMDDVWEYMGRKSTRQIKPNLLVTPAVEFFKPDAYIKRFGNGFDLSNPVLAELETDHGDKLVLHGNFGSEQGVVSVGGTEVAVQTWENDKIELVLPTGKSDPSGSHGDVVVTARKRKSNRRVLTSWRGTVTYLYEDLAPEGDEGTLYNKVEIDFHLRGDAHAGRTQVDGELRSNTWNLALASDSSATYRAAGERRSGGFVLRSYSGSGDLTYGEVGEALSGTVFSMIGRVNATLKRMELTFFQPLDRLMTDTDASGNGVKRSMVFPAGAFGYVDPTGAGGDHMPLAFGTHLPMDAAANVLAYNKAILVEDEPRNPLTVTVSAMTASPAFDDTVGR</sequence>
<reference evidence="2 3" key="2">
    <citation type="journal article" date="2013" name="Genome Announc.">
        <title>Genome of the Root-Associated Plant Growth-Promoting Bacterium Variovorax paradoxus Strain EPS.</title>
        <authorList>
            <person name="Han J.I."/>
            <person name="Spain J.C."/>
            <person name="Leadbetter J.R."/>
            <person name="Ovchinnikova G."/>
            <person name="Goodwin L.A."/>
            <person name="Han C.S."/>
            <person name="Woyke T."/>
            <person name="Davenport K.W."/>
            <person name="Orwin P.M."/>
        </authorList>
    </citation>
    <scope>NUCLEOTIDE SEQUENCE [LARGE SCALE GENOMIC DNA]</scope>
    <source>
        <strain evidence="2 3">EPS</strain>
    </source>
</reference>
<evidence type="ECO:0000313" key="2">
    <source>
        <dbReference type="EMBL" id="ADU35155.1"/>
    </source>
</evidence>
<evidence type="ECO:0000256" key="1">
    <source>
        <dbReference type="SAM" id="MobiDB-lite"/>
    </source>
</evidence>
<dbReference type="eggNOG" id="ENOG5034489">
    <property type="taxonomic scope" value="Bacteria"/>
</dbReference>
<accession>E6VAP5</accession>
<dbReference type="HOGENOM" id="CLU_399509_0_0_4"/>
<dbReference type="EMBL" id="CP002417">
    <property type="protein sequence ID" value="ADU35155.1"/>
    <property type="molecule type" value="Genomic_DNA"/>
</dbReference>
<dbReference type="InterPro" id="IPR013783">
    <property type="entry name" value="Ig-like_fold"/>
</dbReference>
<dbReference type="Proteomes" id="UP000008917">
    <property type="component" value="Chromosome"/>
</dbReference>